<dbReference type="Gene3D" id="2.130.10.10">
    <property type="entry name" value="YVTN repeat-like/Quinoprotein amine dehydrogenase"/>
    <property type="match status" value="1"/>
</dbReference>
<evidence type="ECO:0000313" key="12">
    <source>
        <dbReference type="EMBL" id="KAK4123796.1"/>
    </source>
</evidence>
<dbReference type="EMBL" id="MU853228">
    <property type="protein sequence ID" value="KAK4123796.1"/>
    <property type="molecule type" value="Genomic_DNA"/>
</dbReference>
<keyword evidence="6" id="KW-0931">ER-Golgi transport</keyword>
<gene>
    <name evidence="12" type="ORF">N657DRAFT_572809</name>
</gene>
<comment type="function">
    <text evidence="10">Guanine nucleotide-exchange factor (GEF) required for the formation or budding of transport vesicles from the ER.</text>
</comment>
<keyword evidence="4 10" id="KW-0677">Repeat</keyword>
<keyword evidence="1 10" id="KW-0813">Transport</keyword>
<evidence type="ECO:0000256" key="4">
    <source>
        <dbReference type="ARBA" id="ARBA00022737"/>
    </source>
</evidence>
<comment type="subcellular location">
    <subcellularLocation>
        <location evidence="10">Endoplasmic reticulum membrane</location>
        <topology evidence="10">Single-pass type II membrane protein</topology>
    </subcellularLocation>
    <subcellularLocation>
        <location evidence="10">Golgi apparatus membrane</location>
        <topology evidence="10">Single-pass type II membrane protein</topology>
    </subcellularLocation>
</comment>
<dbReference type="PANTHER" id="PTHR23284">
    <property type="entry name" value="PROLACTIN REGULATORY ELEMENT BINDING PROTEIN"/>
    <property type="match status" value="1"/>
</dbReference>
<dbReference type="RefSeq" id="XP_062647567.1">
    <property type="nucleotide sequence ID" value="XM_062788910.1"/>
</dbReference>
<reference evidence="12" key="1">
    <citation type="journal article" date="2023" name="Mol. Phylogenet. Evol.">
        <title>Genome-scale phylogeny and comparative genomics of the fungal order Sordariales.</title>
        <authorList>
            <person name="Hensen N."/>
            <person name="Bonometti L."/>
            <person name="Westerberg I."/>
            <person name="Brannstrom I.O."/>
            <person name="Guillou S."/>
            <person name="Cros-Aarteil S."/>
            <person name="Calhoun S."/>
            <person name="Haridas S."/>
            <person name="Kuo A."/>
            <person name="Mondo S."/>
            <person name="Pangilinan J."/>
            <person name="Riley R."/>
            <person name="LaButti K."/>
            <person name="Andreopoulos B."/>
            <person name="Lipzen A."/>
            <person name="Chen C."/>
            <person name="Yan M."/>
            <person name="Daum C."/>
            <person name="Ng V."/>
            <person name="Clum A."/>
            <person name="Steindorff A."/>
            <person name="Ohm R.A."/>
            <person name="Martin F."/>
            <person name="Silar P."/>
            <person name="Natvig D.O."/>
            <person name="Lalanne C."/>
            <person name="Gautier V."/>
            <person name="Ament-Velasquez S.L."/>
            <person name="Kruys A."/>
            <person name="Hutchinson M.I."/>
            <person name="Powell A.J."/>
            <person name="Barry K."/>
            <person name="Miller A.N."/>
            <person name="Grigoriev I.V."/>
            <person name="Debuchy R."/>
            <person name="Gladieux P."/>
            <person name="Hiltunen Thoren M."/>
            <person name="Johannesson H."/>
        </authorList>
    </citation>
    <scope>NUCLEOTIDE SEQUENCE</scope>
    <source>
        <strain evidence="12">CBS 731.68</strain>
    </source>
</reference>
<evidence type="ECO:0000256" key="3">
    <source>
        <dbReference type="ARBA" id="ARBA00022692"/>
    </source>
</evidence>
<keyword evidence="8" id="KW-1133">Transmembrane helix</keyword>
<proteinExistence type="inferred from homology"/>
<keyword evidence="7 10" id="KW-0653">Protein transport</keyword>
<dbReference type="GO" id="GO:0000139">
    <property type="term" value="C:Golgi membrane"/>
    <property type="evidence" value="ECO:0007669"/>
    <property type="project" value="UniProtKB-SubCell"/>
</dbReference>
<dbReference type="GO" id="GO:0005085">
    <property type="term" value="F:guanyl-nucleotide exchange factor activity"/>
    <property type="evidence" value="ECO:0007669"/>
    <property type="project" value="InterPro"/>
</dbReference>
<organism evidence="12 13">
    <name type="scientific">Parathielavia appendiculata</name>
    <dbReference type="NCBI Taxonomy" id="2587402"/>
    <lineage>
        <taxon>Eukaryota</taxon>
        <taxon>Fungi</taxon>
        <taxon>Dikarya</taxon>
        <taxon>Ascomycota</taxon>
        <taxon>Pezizomycotina</taxon>
        <taxon>Sordariomycetes</taxon>
        <taxon>Sordariomycetidae</taxon>
        <taxon>Sordariales</taxon>
        <taxon>Chaetomiaceae</taxon>
        <taxon>Parathielavia</taxon>
    </lineage>
</organism>
<keyword evidence="2 10" id="KW-0853">WD repeat</keyword>
<dbReference type="Proteomes" id="UP001302602">
    <property type="component" value="Unassembled WGS sequence"/>
</dbReference>
<evidence type="ECO:0000256" key="1">
    <source>
        <dbReference type="ARBA" id="ARBA00022448"/>
    </source>
</evidence>
<dbReference type="GO" id="GO:0015031">
    <property type="term" value="P:protein transport"/>
    <property type="evidence" value="ECO:0007669"/>
    <property type="project" value="UniProtKB-KW"/>
</dbReference>
<evidence type="ECO:0000256" key="7">
    <source>
        <dbReference type="ARBA" id="ARBA00022927"/>
    </source>
</evidence>
<evidence type="ECO:0000256" key="5">
    <source>
        <dbReference type="ARBA" id="ARBA00022824"/>
    </source>
</evidence>
<dbReference type="AlphaFoldDB" id="A0AAN6U204"/>
<dbReference type="GO" id="GO:0006888">
    <property type="term" value="P:endoplasmic reticulum to Golgi vesicle-mediated transport"/>
    <property type="evidence" value="ECO:0007669"/>
    <property type="project" value="UniProtKB-UniRule"/>
</dbReference>
<evidence type="ECO:0000256" key="11">
    <source>
        <dbReference type="SAM" id="MobiDB-lite"/>
    </source>
</evidence>
<evidence type="ECO:0000256" key="2">
    <source>
        <dbReference type="ARBA" id="ARBA00022574"/>
    </source>
</evidence>
<keyword evidence="3" id="KW-0812">Transmembrane</keyword>
<dbReference type="GO" id="GO:0005789">
    <property type="term" value="C:endoplasmic reticulum membrane"/>
    <property type="evidence" value="ECO:0007669"/>
    <property type="project" value="UniProtKB-SubCell"/>
</dbReference>
<keyword evidence="5 10" id="KW-0256">Endoplasmic reticulum</keyword>
<accession>A0AAN6U204</accession>
<dbReference type="InterPro" id="IPR015943">
    <property type="entry name" value="WD40/YVTN_repeat-like_dom_sf"/>
</dbReference>
<evidence type="ECO:0000313" key="13">
    <source>
        <dbReference type="Proteomes" id="UP001302602"/>
    </source>
</evidence>
<protein>
    <recommendedName>
        <fullName evidence="10">Guanine nucleotide-exchange factor SEC12</fullName>
    </recommendedName>
</protein>
<evidence type="ECO:0000256" key="6">
    <source>
        <dbReference type="ARBA" id="ARBA00022892"/>
    </source>
</evidence>
<name>A0AAN6U204_9PEZI</name>
<comment type="caution">
    <text evidence="12">The sequence shown here is derived from an EMBL/GenBank/DDBJ whole genome shotgun (WGS) entry which is preliminary data.</text>
</comment>
<sequence>MAPAIRSSELRLSYPLYALDFDPQDADCLIVGGGGGAARSGVGNKISVLDTSHEEALQIVSEIELSRDEDSVNTLAVGSRSSNSVLFYAGINSAEEDVKKGKNEHFRVFAADLPSKAKTEPKITELSRSSLFSTSDTDAYQRLLRISGQVGAVATGTIGSSRDSQIAVFDIPAPTSSSPAPKLRGKVELVKEAMDMDLMQISDDEHQLVYCNDYDICTMLIGKTTSSGPHTIFTMPHDESSGAKHRPTFRCIRFLTTDFVLAVANVPKAGGAVLQGYRLPKPSDLGKEGKEGKGRLAISAHLPKSIARATGLAVRNLSPPATPSAKQSDTQFVIAVTGQDSSITLYTLEHQSIGDVNLITNLHPVTTLKGVHLGPISGLAFSPFTPPSKPPTPSQKHPHVKLASIGSMGNTCALHSLPLKTLPTTSNTTQQPAPISRYVLALKSRAPSPRNLLLGSALFIAFLALLLQGIMEVKGLSKPRIGARSITPIRWHSPGLYYGLSEATVTSPASPVYQHHSASGAGEGEGEGKEGGGLFRAGVGEGGKKVVLRHVEEEVVRAEDGDEQAKEWEELHHSQREAWKEALKKAGHWAEEMGETVFKGVLFGEIGGVVAAMVA</sequence>
<evidence type="ECO:0000256" key="10">
    <source>
        <dbReference type="RuleBase" id="RU369019"/>
    </source>
</evidence>
<evidence type="ECO:0000256" key="8">
    <source>
        <dbReference type="ARBA" id="ARBA00022989"/>
    </source>
</evidence>
<feature type="region of interest" description="Disordered" evidence="11">
    <location>
        <begin position="511"/>
        <end position="532"/>
    </location>
</feature>
<dbReference type="PANTHER" id="PTHR23284:SF0">
    <property type="entry name" value="PROLACTIN REGULATORY ELEMENT-BINDING PROTEIN"/>
    <property type="match status" value="1"/>
</dbReference>
<keyword evidence="13" id="KW-1185">Reference proteome</keyword>
<dbReference type="InterPro" id="IPR045260">
    <property type="entry name" value="Sec12-like"/>
</dbReference>
<dbReference type="SUPFAM" id="SSF50952">
    <property type="entry name" value="Soluble quinoprotein glucose dehydrogenase"/>
    <property type="match status" value="1"/>
</dbReference>
<reference evidence="12" key="2">
    <citation type="submission" date="2023-05" db="EMBL/GenBank/DDBJ databases">
        <authorList>
            <consortium name="Lawrence Berkeley National Laboratory"/>
            <person name="Steindorff A."/>
            <person name="Hensen N."/>
            <person name="Bonometti L."/>
            <person name="Westerberg I."/>
            <person name="Brannstrom I.O."/>
            <person name="Guillou S."/>
            <person name="Cros-Aarteil S."/>
            <person name="Calhoun S."/>
            <person name="Haridas S."/>
            <person name="Kuo A."/>
            <person name="Mondo S."/>
            <person name="Pangilinan J."/>
            <person name="Riley R."/>
            <person name="Labutti K."/>
            <person name="Andreopoulos B."/>
            <person name="Lipzen A."/>
            <person name="Chen C."/>
            <person name="Yanf M."/>
            <person name="Daum C."/>
            <person name="Ng V."/>
            <person name="Clum A."/>
            <person name="Ohm R."/>
            <person name="Martin F."/>
            <person name="Silar P."/>
            <person name="Natvig D."/>
            <person name="Lalanne C."/>
            <person name="Gautier V."/>
            <person name="Ament-Velasquez S.L."/>
            <person name="Kruys A."/>
            <person name="Hutchinson M.I."/>
            <person name="Powell A.J."/>
            <person name="Barry K."/>
            <person name="Miller A.N."/>
            <person name="Grigoriev I.V."/>
            <person name="Debuchy R."/>
            <person name="Gladieux P."/>
            <person name="Thoren M.H."/>
            <person name="Johannesson H."/>
        </authorList>
    </citation>
    <scope>NUCLEOTIDE SEQUENCE</scope>
    <source>
        <strain evidence="12">CBS 731.68</strain>
    </source>
</reference>
<dbReference type="GO" id="GO:0003400">
    <property type="term" value="P:regulation of COPII vesicle coating"/>
    <property type="evidence" value="ECO:0007669"/>
    <property type="project" value="UniProtKB-UniRule"/>
</dbReference>
<comment type="similarity">
    <text evidence="10">Belongs to the WD repeat SEC12 family.</text>
</comment>
<dbReference type="InterPro" id="IPR011041">
    <property type="entry name" value="Quinoprot_gluc/sorb_DH_b-prop"/>
</dbReference>
<evidence type="ECO:0000256" key="9">
    <source>
        <dbReference type="ARBA" id="ARBA00023136"/>
    </source>
</evidence>
<keyword evidence="9" id="KW-0472">Membrane</keyword>
<dbReference type="GeneID" id="87825680"/>